<dbReference type="GO" id="GO:0016042">
    <property type="term" value="P:lipid catabolic process"/>
    <property type="evidence" value="ECO:0007669"/>
    <property type="project" value="UniProtKB-KW"/>
</dbReference>
<feature type="domain" description="C2" evidence="13">
    <location>
        <begin position="694"/>
        <end position="820"/>
    </location>
</feature>
<dbReference type="SUPFAM" id="SSF50729">
    <property type="entry name" value="PH domain-like"/>
    <property type="match status" value="1"/>
</dbReference>
<dbReference type="GeneID" id="108738486"/>
<dbReference type="GO" id="GO:0004435">
    <property type="term" value="F:phosphatidylinositol-4,5-bisphosphate phospholipase C activity"/>
    <property type="evidence" value="ECO:0007669"/>
    <property type="project" value="UniProtKB-UniRule"/>
</dbReference>
<dbReference type="FunFam" id="2.60.40.150:FF:000008">
    <property type="entry name" value="1-phosphatidylinositol 4,5-bisphosphate phosphodiesterase"/>
    <property type="match status" value="1"/>
</dbReference>
<feature type="compositionally biased region" description="Acidic residues" evidence="12">
    <location>
        <begin position="530"/>
        <end position="543"/>
    </location>
</feature>
<feature type="compositionally biased region" description="Polar residues" evidence="12">
    <location>
        <begin position="892"/>
        <end position="912"/>
    </location>
</feature>
<dbReference type="GO" id="GO:0046488">
    <property type="term" value="P:phosphatidylinositol metabolic process"/>
    <property type="evidence" value="ECO:0007669"/>
    <property type="project" value="TreeGrafter"/>
</dbReference>
<evidence type="ECO:0000313" key="15">
    <source>
        <dbReference type="Proteomes" id="UP000192223"/>
    </source>
</evidence>
<dbReference type="PANTHER" id="PTHR10336">
    <property type="entry name" value="PHOSPHOINOSITIDE-SPECIFIC PHOSPHOLIPASE C FAMILY PROTEIN"/>
    <property type="match status" value="1"/>
</dbReference>
<organism evidence="15 16">
    <name type="scientific">Agrilus planipennis</name>
    <name type="common">Emerald ash borer</name>
    <name type="synonym">Agrilus marcopoli</name>
    <dbReference type="NCBI Taxonomy" id="224129"/>
    <lineage>
        <taxon>Eukaryota</taxon>
        <taxon>Metazoa</taxon>
        <taxon>Ecdysozoa</taxon>
        <taxon>Arthropoda</taxon>
        <taxon>Hexapoda</taxon>
        <taxon>Insecta</taxon>
        <taxon>Pterygota</taxon>
        <taxon>Neoptera</taxon>
        <taxon>Endopterygota</taxon>
        <taxon>Coleoptera</taxon>
        <taxon>Polyphaga</taxon>
        <taxon>Elateriformia</taxon>
        <taxon>Buprestoidea</taxon>
        <taxon>Buprestidae</taxon>
        <taxon>Agrilinae</taxon>
        <taxon>Agrilus</taxon>
    </lineage>
</organism>
<dbReference type="Pfam" id="PF00388">
    <property type="entry name" value="PI-PLC-X"/>
    <property type="match status" value="1"/>
</dbReference>
<dbReference type="Pfam" id="PF00387">
    <property type="entry name" value="PI-PLC-Y"/>
    <property type="match status" value="1"/>
</dbReference>
<keyword evidence="9" id="KW-0106">Calcium</keyword>
<dbReference type="InterPro" id="IPR011992">
    <property type="entry name" value="EF-hand-dom_pair"/>
</dbReference>
<evidence type="ECO:0000256" key="11">
    <source>
        <dbReference type="SAM" id="Coils"/>
    </source>
</evidence>
<evidence type="ECO:0000256" key="9">
    <source>
        <dbReference type="PIRSR" id="PIRSR000956-2"/>
    </source>
</evidence>
<dbReference type="KEGG" id="apln:108738486"/>
<dbReference type="InterPro" id="IPR001192">
    <property type="entry name" value="PI-PLC_fam"/>
</dbReference>
<feature type="binding site" evidence="9">
    <location>
        <position position="352"/>
    </location>
    <ligand>
        <name>Ca(2+)</name>
        <dbReference type="ChEBI" id="CHEBI:29108"/>
    </ligand>
</feature>
<feature type="compositionally biased region" description="Polar residues" evidence="12">
    <location>
        <begin position="547"/>
        <end position="557"/>
    </location>
</feature>
<dbReference type="Pfam" id="PF17787">
    <property type="entry name" value="PH_14"/>
    <property type="match status" value="1"/>
</dbReference>
<evidence type="ECO:0000256" key="7">
    <source>
        <dbReference type="PIRNR" id="PIRNR000956"/>
    </source>
</evidence>
<dbReference type="PROSITE" id="PS50008">
    <property type="entry name" value="PIPLC_Y_DOMAIN"/>
    <property type="match status" value="1"/>
</dbReference>
<dbReference type="GO" id="GO:0005737">
    <property type="term" value="C:cytoplasm"/>
    <property type="evidence" value="ECO:0007669"/>
    <property type="project" value="UniProtKB-SubCell"/>
</dbReference>
<dbReference type="GO" id="GO:0048015">
    <property type="term" value="P:phosphatidylinositol-mediated signaling"/>
    <property type="evidence" value="ECO:0007669"/>
    <property type="project" value="TreeGrafter"/>
</dbReference>
<dbReference type="Gene3D" id="2.30.29.240">
    <property type="match status" value="1"/>
</dbReference>
<feature type="active site" evidence="8">
    <location>
        <position position="396"/>
    </location>
</feature>
<dbReference type="GO" id="GO:0051209">
    <property type="term" value="P:release of sequestered calcium ion into cytosol"/>
    <property type="evidence" value="ECO:0007669"/>
    <property type="project" value="TreeGrafter"/>
</dbReference>
<dbReference type="Gene3D" id="1.10.238.10">
    <property type="entry name" value="EF-hand"/>
    <property type="match status" value="1"/>
</dbReference>
<keyword evidence="3 7" id="KW-0378">Hydrolase</keyword>
<dbReference type="SMART" id="SM00148">
    <property type="entry name" value="PLCXc"/>
    <property type="match status" value="1"/>
</dbReference>
<feature type="region of interest" description="Disordered" evidence="12">
    <location>
        <begin position="521"/>
        <end position="568"/>
    </location>
</feature>
<dbReference type="RefSeq" id="XP_025835061.1">
    <property type="nucleotide sequence ID" value="XM_025979276.1"/>
</dbReference>
<evidence type="ECO:0000256" key="5">
    <source>
        <dbReference type="ARBA" id="ARBA00023098"/>
    </source>
</evidence>
<evidence type="ECO:0000256" key="2">
    <source>
        <dbReference type="ARBA" id="ARBA00022490"/>
    </source>
</evidence>
<feature type="binding site" evidence="9">
    <location>
        <position position="381"/>
    </location>
    <ligand>
        <name>Ca(2+)</name>
        <dbReference type="ChEBI" id="CHEBI:29108"/>
    </ligand>
</feature>
<dbReference type="InParanoid" id="A0A7F5RGE4"/>
<comment type="subcellular location">
    <subcellularLocation>
        <location evidence="1">Cytoplasm</location>
    </subcellularLocation>
</comment>
<dbReference type="InterPro" id="IPR035892">
    <property type="entry name" value="C2_domain_sf"/>
</dbReference>
<dbReference type="InterPro" id="IPR016280">
    <property type="entry name" value="PLC-beta"/>
</dbReference>
<dbReference type="AlphaFoldDB" id="A0A7F5RGE4"/>
<comment type="catalytic activity">
    <reaction evidence="7 10">
        <text>a 1,2-diacyl-sn-glycero-3-phospho-(1D-myo-inositol-4,5-bisphosphate) + H2O = 1D-myo-inositol 1,4,5-trisphosphate + a 1,2-diacyl-sn-glycerol + H(+)</text>
        <dbReference type="Rhea" id="RHEA:33179"/>
        <dbReference type="ChEBI" id="CHEBI:15377"/>
        <dbReference type="ChEBI" id="CHEBI:15378"/>
        <dbReference type="ChEBI" id="CHEBI:17815"/>
        <dbReference type="ChEBI" id="CHEBI:58456"/>
        <dbReference type="ChEBI" id="CHEBI:203600"/>
        <dbReference type="EC" id="3.1.4.11"/>
    </reaction>
</comment>
<dbReference type="SUPFAM" id="SSF47473">
    <property type="entry name" value="EF-hand"/>
    <property type="match status" value="1"/>
</dbReference>
<evidence type="ECO:0000256" key="3">
    <source>
        <dbReference type="ARBA" id="ARBA00022801"/>
    </source>
</evidence>
<accession>A0A7F5RGE4</accession>
<dbReference type="FunCoup" id="A0A7F5RGE4">
    <property type="interactions" value="496"/>
</dbReference>
<evidence type="ECO:0000256" key="1">
    <source>
        <dbReference type="ARBA" id="ARBA00004496"/>
    </source>
</evidence>
<keyword evidence="11" id="KW-0175">Coiled coil</keyword>
<protein>
    <recommendedName>
        <fullName evidence="7">1-phosphatidylinositol 4,5-bisphosphate phosphodiesterase</fullName>
        <ecNumber evidence="7">3.1.4.11</ecNumber>
    </recommendedName>
</protein>
<evidence type="ECO:0000256" key="6">
    <source>
        <dbReference type="ARBA" id="ARBA00023224"/>
    </source>
</evidence>
<dbReference type="Gene3D" id="2.60.40.150">
    <property type="entry name" value="C2 domain"/>
    <property type="match status" value="1"/>
</dbReference>
<dbReference type="SMART" id="SM00149">
    <property type="entry name" value="PLCYc"/>
    <property type="match status" value="1"/>
</dbReference>
<evidence type="ECO:0000256" key="10">
    <source>
        <dbReference type="RuleBase" id="RU361133"/>
    </source>
</evidence>
<dbReference type="Gene3D" id="1.20.1230.10">
    <property type="entry name" value="Phospholipase C beta, distal C-terminal domain"/>
    <property type="match status" value="1"/>
</dbReference>
<keyword evidence="6 7" id="KW-0807">Transducer</keyword>
<dbReference type="OrthoDB" id="269822at2759"/>
<evidence type="ECO:0000259" key="14">
    <source>
        <dbReference type="PROSITE" id="PS50008"/>
    </source>
</evidence>
<gene>
    <name evidence="16" type="primary">LOC108738486</name>
</gene>
<dbReference type="SUPFAM" id="SSF49562">
    <property type="entry name" value="C2 domain (Calcium/lipid-binding domain, CaLB)"/>
    <property type="match status" value="1"/>
</dbReference>
<dbReference type="InterPro" id="IPR042531">
    <property type="entry name" value="PLC-beta_C_sf"/>
</dbReference>
<dbReference type="Pfam" id="PF22631">
    <property type="entry name" value="PLCB1-4-like_EFh"/>
    <property type="match status" value="1"/>
</dbReference>
<keyword evidence="4 7" id="KW-0442">Lipid degradation</keyword>
<dbReference type="SUPFAM" id="SSF69989">
    <property type="entry name" value="C-terminal domain of PLC-beta"/>
    <property type="match status" value="1"/>
</dbReference>
<keyword evidence="5 7" id="KW-0443">Lipid metabolism</keyword>
<keyword evidence="15" id="KW-1185">Reference proteome</keyword>
<dbReference type="SUPFAM" id="SSF51695">
    <property type="entry name" value="PLC-like phosphodiesterases"/>
    <property type="match status" value="1"/>
</dbReference>
<dbReference type="PROSITE" id="PS50004">
    <property type="entry name" value="C2"/>
    <property type="match status" value="1"/>
</dbReference>
<dbReference type="PRINTS" id="PR00390">
    <property type="entry name" value="PHPHLIPASEC"/>
</dbReference>
<dbReference type="EC" id="3.1.4.11" evidence="7"/>
<evidence type="ECO:0000256" key="8">
    <source>
        <dbReference type="PIRSR" id="PIRSR000956-1"/>
    </source>
</evidence>
<comment type="cofactor">
    <cofactor evidence="9">
        <name>Ca(2+)</name>
        <dbReference type="ChEBI" id="CHEBI:29108"/>
    </cofactor>
    <text evidence="9">Binds 1 Ca(2+) ion per subunit.</text>
</comment>
<feature type="active site" evidence="8">
    <location>
        <position position="351"/>
    </location>
</feature>
<sequence length="1191" mass="135483">MAMASGTEGSRLSTNANSAIATFASAVSLKSIEVPQFLQNGEKFIKWEEDSGIGTPVTLRVDKYGFYLHWIDQNNEMNLLDIATIKDTRTGRNAKIPKDPKLRQIVTMGSQDTLEEKTVSVCWASDFVNITFINFCCTKMDIAKQWCDALMSLAYNLTQFISNADVYLLKAYTKLILLVDKSGKIPIKNIIKIFASNKEDKKRVEKALDISGLPSGKNDGISSEKFQFEDFFNLYKNLTQRTEVERIFNELIGTPKKHNMSATQLVEFLNKTQRDPRLNEILYPYVNVIHAKDIIAQYEPNKYNVQKGQLSFDGFLRYLISTDNNIIAQSCFDLTNEMDHPLPHYFINSSHNTYLTGHQLTGKSSVEIYRQCLLAGCRCVELDFWNGRTDEPVIVHGYTFVPEISAKDVLEAIAESAFKTSDYPVILSFENHCNPRQQAKIANYCRDIFGDMLLDQPLETHKLEPGVPLPSPTVLKRKIIIKNKKKHHHHKKVQSLSIDVMTGNGGDTISSMHAPLLQLQARQESKDSTGTEDENSSSDEEPLNIEIPSNQPGSTAEASLEVKSAPTKETEAGAEISALVNYIQPVHFSSFENAEKKKRSYEMSSFDEKQAMTLLKEHPVEFVNYNKNQLSRVYPAGTRFDSSNFIPQVFWNAGCQLVALNFQTLDLGMQLNLGFFEYNFRTGYILKPEFMRRQDRRLDLFAESTIDGVIAGTVEITVISGQFLTDKRVGTYVEVEMYGLPADTVRKKVRTKTIANNGINPIYDEDPFVFKKIVLPELASLRIAAYEESGRLIGHRILPVVGLCPGYRHVSLRTEFGQPLPLATLFFYIVVKDYVPDGLTDLAEALANPIKYQSDLEKRSRQLAVLTDEMDAAQTGISAVNKEENKNKDILNKSNQENIPTSNSTTQQANNRNAIEIPLETSQSITEQSTAASKSPDVIVNEEVSAETLEKILENKYVKEKKVELDRKIENLRKKYEKRKFSVQAFKSNESCEKRSKIMNIKLVKRLSNKNIVSSGLFTMDSSNVESAASAEEVTESSTSESIKPPPYLLRSKPEKLLEITKEYVLQEKELREKYHEIIFNTAERIMKTSQSEQLKALKNQMERETSELMKKLQADRREEVKSLAKKHRDRDEFIRMKREVAIAVVDRGVIERERLEQTYDQRKNELDKQHETVRQALIEYKVKVSLLLYI</sequence>
<evidence type="ECO:0000259" key="13">
    <source>
        <dbReference type="PROSITE" id="PS50004"/>
    </source>
</evidence>
<dbReference type="CTD" id="33204"/>
<dbReference type="CDD" id="cd00275">
    <property type="entry name" value="C2_PLC_like"/>
    <property type="match status" value="1"/>
</dbReference>
<reference evidence="16" key="1">
    <citation type="submission" date="2025-08" db="UniProtKB">
        <authorList>
            <consortium name="RefSeq"/>
        </authorList>
    </citation>
    <scope>IDENTIFICATION</scope>
    <source>
        <tissue evidence="16">Entire body</tissue>
    </source>
</reference>
<dbReference type="InterPro" id="IPR017946">
    <property type="entry name" value="PLC-like_Pdiesterase_TIM-brl"/>
</dbReference>
<dbReference type="GO" id="GO:0007186">
    <property type="term" value="P:G protein-coupled receptor signaling pathway"/>
    <property type="evidence" value="ECO:0007669"/>
    <property type="project" value="TreeGrafter"/>
</dbReference>
<feature type="region of interest" description="Disordered" evidence="12">
    <location>
        <begin position="883"/>
        <end position="912"/>
    </location>
</feature>
<keyword evidence="9" id="KW-0479">Metal-binding</keyword>
<name>A0A7F5RGE4_AGRPL</name>
<dbReference type="CDD" id="cd08591">
    <property type="entry name" value="PI-PLCc_beta"/>
    <property type="match status" value="1"/>
</dbReference>
<evidence type="ECO:0000256" key="12">
    <source>
        <dbReference type="SAM" id="MobiDB-lite"/>
    </source>
</evidence>
<dbReference type="SMART" id="SM00239">
    <property type="entry name" value="C2"/>
    <property type="match status" value="1"/>
</dbReference>
<dbReference type="InterPro" id="IPR000008">
    <property type="entry name" value="C2_dom"/>
</dbReference>
<evidence type="ECO:0000313" key="16">
    <source>
        <dbReference type="RefSeq" id="XP_025835061.1"/>
    </source>
</evidence>
<dbReference type="CDD" id="cd13361">
    <property type="entry name" value="PH_PLC_beta"/>
    <property type="match status" value="1"/>
</dbReference>
<dbReference type="FunFam" id="1.10.238.10:FF:000005">
    <property type="entry name" value="Phosphoinositide phospholipase C"/>
    <property type="match status" value="1"/>
</dbReference>
<dbReference type="Gene3D" id="3.20.20.190">
    <property type="entry name" value="Phosphatidylinositol (PI) phosphodiesterase"/>
    <property type="match status" value="1"/>
</dbReference>
<dbReference type="InterPro" id="IPR000909">
    <property type="entry name" value="PLipase_C_PInositol-sp_X_dom"/>
</dbReference>
<dbReference type="PANTHER" id="PTHR10336:SF149">
    <property type="entry name" value="1-PHOSPHATIDYLINOSITOL 4,5-BISPHOSPHATE PHOSPHODIESTERASE CLASSES I AND II"/>
    <property type="match status" value="1"/>
</dbReference>
<dbReference type="InterPro" id="IPR037862">
    <property type="entry name" value="PLC-beta_PH"/>
</dbReference>
<dbReference type="PIRSF" id="PIRSF000956">
    <property type="entry name" value="PLC-beta"/>
    <property type="match status" value="1"/>
</dbReference>
<feature type="binding site" evidence="9">
    <location>
        <position position="430"/>
    </location>
    <ligand>
        <name>Ca(2+)</name>
        <dbReference type="ChEBI" id="CHEBI:29108"/>
    </ligand>
</feature>
<feature type="coiled-coil region" evidence="11">
    <location>
        <begin position="1088"/>
        <end position="1119"/>
    </location>
</feature>
<comment type="function">
    <text evidence="7">The production of the second messenger molecules diacylglycerol (DAG) and inositol 1,4,5-trisphosphate (IP3) is mediated by activated phosphatidylinositol-specific phospholipase C enzymes.</text>
</comment>
<feature type="binding site" evidence="9">
    <location>
        <position position="383"/>
    </location>
    <ligand>
        <name>Ca(2+)</name>
        <dbReference type="ChEBI" id="CHEBI:29108"/>
    </ligand>
</feature>
<keyword evidence="2" id="KW-0963">Cytoplasm</keyword>
<dbReference type="InterPro" id="IPR001711">
    <property type="entry name" value="PLipase_C_Pinositol-sp_Y"/>
</dbReference>
<feature type="domain" description="PI-PLC Y-box" evidence="14">
    <location>
        <begin position="576"/>
        <end position="692"/>
    </location>
</feature>
<dbReference type="Pfam" id="PF00168">
    <property type="entry name" value="C2"/>
    <property type="match status" value="1"/>
</dbReference>
<dbReference type="GO" id="GO:0005509">
    <property type="term" value="F:calcium ion binding"/>
    <property type="evidence" value="ECO:0007669"/>
    <property type="project" value="UniProtKB-UniRule"/>
</dbReference>
<dbReference type="Proteomes" id="UP000192223">
    <property type="component" value="Unplaced"/>
</dbReference>
<evidence type="ECO:0000256" key="4">
    <source>
        <dbReference type="ARBA" id="ARBA00022963"/>
    </source>
</evidence>
<dbReference type="InterPro" id="IPR053945">
    <property type="entry name" value="PLCB1-4-like_EFh"/>
</dbReference>
<dbReference type="PROSITE" id="PS50007">
    <property type="entry name" value="PIPLC_X_DOMAIN"/>
    <property type="match status" value="1"/>
</dbReference>
<proteinExistence type="predicted"/>